<dbReference type="Proteomes" id="UP000256326">
    <property type="component" value="Unassembled WGS sequence"/>
</dbReference>
<evidence type="ECO:0000313" key="1">
    <source>
        <dbReference type="EMBL" id="REC71350.1"/>
    </source>
</evidence>
<protein>
    <submittedName>
        <fullName evidence="1">Uncharacterized protein</fullName>
    </submittedName>
</protein>
<comment type="caution">
    <text evidence="1">The sequence shown here is derived from an EMBL/GenBank/DDBJ whole genome shotgun (WGS) entry which is preliminary data.</text>
</comment>
<reference evidence="1 2" key="1">
    <citation type="journal article" date="2006" name="Int. J. Syst. Evol. Microbiol.">
        <title>Chryseobacterium hispanicum sp. nov., isolated from the drinking water distribution system of Sevilla, Spain.</title>
        <authorList>
            <person name="Gallego V."/>
            <person name="Garcia M.T."/>
            <person name="Ventosa A."/>
        </authorList>
    </citation>
    <scope>NUCLEOTIDE SEQUENCE [LARGE SCALE GENOMIC DNA]</scope>
    <source>
        <strain evidence="1 2">KCTC 22104</strain>
    </source>
</reference>
<dbReference type="RefSeq" id="WP_116033824.1">
    <property type="nucleotide sequence ID" value="NZ_JBHLVV010000052.1"/>
</dbReference>
<accession>A0A3D9D002</accession>
<gene>
    <name evidence="1" type="ORF">DRF58_05915</name>
</gene>
<organism evidence="1 2">
    <name type="scientific">Epilithonimonas hispanica</name>
    <dbReference type="NCBI Taxonomy" id="358687"/>
    <lineage>
        <taxon>Bacteria</taxon>
        <taxon>Pseudomonadati</taxon>
        <taxon>Bacteroidota</taxon>
        <taxon>Flavobacteriia</taxon>
        <taxon>Flavobacteriales</taxon>
        <taxon>Weeksellaceae</taxon>
        <taxon>Chryseobacterium group</taxon>
        <taxon>Epilithonimonas</taxon>
    </lineage>
</organism>
<name>A0A3D9D002_9FLAO</name>
<dbReference type="EMBL" id="QNUG01000010">
    <property type="protein sequence ID" value="REC71350.1"/>
    <property type="molecule type" value="Genomic_DNA"/>
</dbReference>
<proteinExistence type="predicted"/>
<sequence>MAAKPLKKKLFRAQFLITKPPKSIHEKIKGISSILFIIAHKELDVKMYIESKVLEDIRAENNGDNSIYIKTLNIKEQKMDGLVGLV</sequence>
<dbReference type="AlphaFoldDB" id="A0A3D9D002"/>
<keyword evidence="2" id="KW-1185">Reference proteome</keyword>
<evidence type="ECO:0000313" key="2">
    <source>
        <dbReference type="Proteomes" id="UP000256326"/>
    </source>
</evidence>